<evidence type="ECO:0000313" key="1">
    <source>
        <dbReference type="EMBL" id="RMV13658.1"/>
    </source>
</evidence>
<dbReference type="EMBL" id="RBUM01000316">
    <property type="protein sequence ID" value="RMV13658.1"/>
    <property type="molecule type" value="Genomic_DNA"/>
</dbReference>
<dbReference type="EMBL" id="RBUN01000235">
    <property type="protein sequence ID" value="RMV18646.1"/>
    <property type="molecule type" value="Genomic_DNA"/>
</dbReference>
<organism evidence="1 3">
    <name type="scientific">Pseudomonas savastanoi</name>
    <name type="common">Pseudomonas syringae pv. savastanoi</name>
    <dbReference type="NCBI Taxonomy" id="29438"/>
    <lineage>
        <taxon>Bacteria</taxon>
        <taxon>Pseudomonadati</taxon>
        <taxon>Pseudomonadota</taxon>
        <taxon>Gammaproteobacteria</taxon>
        <taxon>Pseudomonadales</taxon>
        <taxon>Pseudomonadaceae</taxon>
        <taxon>Pseudomonas</taxon>
    </lineage>
</organism>
<dbReference type="Proteomes" id="UP000272703">
    <property type="component" value="Unassembled WGS sequence"/>
</dbReference>
<reference evidence="3 4" key="1">
    <citation type="submission" date="2018-08" db="EMBL/GenBank/DDBJ databases">
        <title>Recombination of ecologically and evolutionarily significant loci maintains genetic cohesion in the Pseudomonas syringae species complex.</title>
        <authorList>
            <person name="Dillon M."/>
            <person name="Thakur S."/>
            <person name="Almeida R.N.D."/>
            <person name="Weir B.S."/>
            <person name="Guttman D.S."/>
        </authorList>
    </citation>
    <scope>NUCLEOTIDE SEQUENCE [LARGE SCALE GENOMIC DNA]</scope>
    <source>
        <strain evidence="2 4">ICMP 11897</strain>
        <strain evidence="1 3">ICMP 11899</strain>
    </source>
</reference>
<sequence length="102" mass="11485">MFSLLVNSINPFSLGTKMLDLSAEQHQLAKIVHDYASRFPSTEGGDSQLLQGCYDYMMAFKQVLDSSSKIQMDYICLQYPGFFRFAKMMELLAQGIADGVIQ</sequence>
<accession>A0A3M6A466</accession>
<evidence type="ECO:0000313" key="3">
    <source>
        <dbReference type="Proteomes" id="UP000270795"/>
    </source>
</evidence>
<comment type="caution">
    <text evidence="1">The sequence shown here is derived from an EMBL/GenBank/DDBJ whole genome shotgun (WGS) entry which is preliminary data.</text>
</comment>
<evidence type="ECO:0000313" key="4">
    <source>
        <dbReference type="Proteomes" id="UP000272703"/>
    </source>
</evidence>
<proteinExistence type="predicted"/>
<feature type="non-terminal residue" evidence="1">
    <location>
        <position position="102"/>
    </location>
</feature>
<evidence type="ECO:0000313" key="2">
    <source>
        <dbReference type="EMBL" id="RMV18646.1"/>
    </source>
</evidence>
<dbReference type="AlphaFoldDB" id="A0A3M6A466"/>
<name>A0A3M6A466_PSESS</name>
<protein>
    <submittedName>
        <fullName evidence="1">Putative arylsulfatase regulatory protein</fullName>
    </submittedName>
</protein>
<dbReference type="Proteomes" id="UP000270795">
    <property type="component" value="Unassembled WGS sequence"/>
</dbReference>
<gene>
    <name evidence="2" type="ORF">ALP16_100639</name>
    <name evidence="1" type="ORF">ALP17_102244</name>
</gene>